<dbReference type="Proteomes" id="UP001412239">
    <property type="component" value="Unassembled WGS sequence"/>
</dbReference>
<evidence type="ECO:0000313" key="3">
    <source>
        <dbReference type="Proteomes" id="UP001412239"/>
    </source>
</evidence>
<feature type="compositionally biased region" description="Polar residues" evidence="1">
    <location>
        <begin position="44"/>
        <end position="62"/>
    </location>
</feature>
<sequence>MPLPSGPTDGTNREGYCRFSQRYERPGYLQRLMDESSKGKKTMKISSTRMSPSVVVSTAALT</sequence>
<keyword evidence="3" id="KW-1185">Reference proteome</keyword>
<dbReference type="EMBL" id="LN891015">
    <property type="protein sequence ID" value="CUS11652.1"/>
    <property type="molecule type" value="Genomic_DNA"/>
</dbReference>
<reference evidence="2" key="1">
    <citation type="submission" date="2015-10" db="EMBL/GenBank/DDBJ databases">
        <authorList>
            <person name="Regsiter A."/>
            <person name="william w."/>
        </authorList>
    </citation>
    <scope>NUCLEOTIDE SEQUENCE</scope>
    <source>
        <strain evidence="2">Montdore</strain>
    </source>
</reference>
<gene>
    <name evidence="2" type="ORF">GSTUAT00004279001</name>
</gene>
<proteinExistence type="predicted"/>
<dbReference type="AlphaFoldDB" id="A0A292PVN0"/>
<accession>A0A292PVN0</accession>
<organism evidence="2 3">
    <name type="scientific">Tuber aestivum</name>
    <name type="common">summer truffle</name>
    <dbReference type="NCBI Taxonomy" id="59557"/>
    <lineage>
        <taxon>Eukaryota</taxon>
        <taxon>Fungi</taxon>
        <taxon>Dikarya</taxon>
        <taxon>Ascomycota</taxon>
        <taxon>Pezizomycotina</taxon>
        <taxon>Pezizomycetes</taxon>
        <taxon>Pezizales</taxon>
        <taxon>Tuberaceae</taxon>
        <taxon>Tuber</taxon>
    </lineage>
</organism>
<feature type="region of interest" description="Disordered" evidence="1">
    <location>
        <begin position="35"/>
        <end position="62"/>
    </location>
</feature>
<name>A0A292PVN0_9PEZI</name>
<evidence type="ECO:0000313" key="2">
    <source>
        <dbReference type="EMBL" id="CUS11652.1"/>
    </source>
</evidence>
<evidence type="ECO:0000256" key="1">
    <source>
        <dbReference type="SAM" id="MobiDB-lite"/>
    </source>
</evidence>
<protein>
    <submittedName>
        <fullName evidence="2">Uncharacterized protein</fullName>
    </submittedName>
</protein>